<dbReference type="PROSITE" id="PS50082">
    <property type="entry name" value="WD_REPEATS_2"/>
    <property type="match status" value="5"/>
</dbReference>
<protein>
    <submittedName>
        <fullName evidence="8">Echinoderm microtubule-associated protein-like 6-like</fullName>
    </submittedName>
</protein>
<feature type="compositionally biased region" description="Acidic residues" evidence="4">
    <location>
        <begin position="1018"/>
        <end position="1030"/>
    </location>
</feature>
<accession>A0ABM0M467</accession>
<dbReference type="SMART" id="SM00320">
    <property type="entry name" value="WD40"/>
    <property type="match status" value="16"/>
</dbReference>
<dbReference type="Pfam" id="PF23409">
    <property type="entry name" value="Beta-prop_EML"/>
    <property type="match status" value="1"/>
</dbReference>
<dbReference type="Proteomes" id="UP000694865">
    <property type="component" value="Unplaced"/>
</dbReference>
<feature type="repeat" description="WD" evidence="3">
    <location>
        <begin position="59"/>
        <end position="100"/>
    </location>
</feature>
<dbReference type="InterPro" id="IPR050630">
    <property type="entry name" value="WD_repeat_EMAP"/>
</dbReference>
<dbReference type="Gene3D" id="2.130.10.10">
    <property type="entry name" value="YVTN repeat-like/Quinoprotein amine dehydrogenase"/>
    <property type="match status" value="4"/>
</dbReference>
<evidence type="ECO:0000256" key="3">
    <source>
        <dbReference type="PROSITE-ProRule" id="PRU00221"/>
    </source>
</evidence>
<dbReference type="SUPFAM" id="SSF50978">
    <property type="entry name" value="WD40 repeat-like"/>
    <property type="match status" value="3"/>
</dbReference>
<evidence type="ECO:0000256" key="4">
    <source>
        <dbReference type="SAM" id="MobiDB-lite"/>
    </source>
</evidence>
<feature type="domain" description="EML-like second beta-propeller" evidence="6">
    <location>
        <begin position="737"/>
        <end position="1003"/>
    </location>
</feature>
<keyword evidence="1 3" id="KW-0853">WD repeat</keyword>
<organism evidence="7 8">
    <name type="scientific">Saccoglossus kowalevskii</name>
    <name type="common">Acorn worm</name>
    <dbReference type="NCBI Taxonomy" id="10224"/>
    <lineage>
        <taxon>Eukaryota</taxon>
        <taxon>Metazoa</taxon>
        <taxon>Hemichordata</taxon>
        <taxon>Enteropneusta</taxon>
        <taxon>Harrimaniidae</taxon>
        <taxon>Saccoglossus</taxon>
    </lineage>
</organism>
<feature type="non-terminal residue" evidence="8">
    <location>
        <position position="1"/>
    </location>
</feature>
<feature type="repeat" description="WD" evidence="3">
    <location>
        <begin position="970"/>
        <end position="1003"/>
    </location>
</feature>
<feature type="domain" description="EML-like second beta-propeller" evidence="6">
    <location>
        <begin position="66"/>
        <end position="331"/>
    </location>
</feature>
<dbReference type="GeneID" id="100370650"/>
<dbReference type="CDD" id="cd00200">
    <property type="entry name" value="WD40"/>
    <property type="match status" value="1"/>
</dbReference>
<dbReference type="PROSITE" id="PS50294">
    <property type="entry name" value="WD_REPEATS_REGION"/>
    <property type="match status" value="2"/>
</dbReference>
<feature type="repeat" description="WD" evidence="3">
    <location>
        <begin position="814"/>
        <end position="856"/>
    </location>
</feature>
<dbReference type="Pfam" id="PF00400">
    <property type="entry name" value="WD40"/>
    <property type="match status" value="1"/>
</dbReference>
<dbReference type="InterPro" id="IPR001680">
    <property type="entry name" value="WD40_rpt"/>
</dbReference>
<evidence type="ECO:0000259" key="6">
    <source>
        <dbReference type="Pfam" id="PF23414"/>
    </source>
</evidence>
<dbReference type="PANTHER" id="PTHR13720:SF33">
    <property type="entry name" value="HELP DOMAIN-CONTAINING PROTEIN"/>
    <property type="match status" value="1"/>
</dbReference>
<evidence type="ECO:0000259" key="5">
    <source>
        <dbReference type="Pfam" id="PF23409"/>
    </source>
</evidence>
<evidence type="ECO:0000313" key="8">
    <source>
        <dbReference type="RefSeq" id="XP_006814808.1"/>
    </source>
</evidence>
<name>A0ABM0M467_SACKO</name>
<gene>
    <name evidence="8" type="primary">LOC100370650</name>
</gene>
<dbReference type="InterPro" id="IPR055439">
    <property type="entry name" value="Beta-prop_EML_1st"/>
</dbReference>
<evidence type="ECO:0000256" key="1">
    <source>
        <dbReference type="ARBA" id="ARBA00022574"/>
    </source>
</evidence>
<evidence type="ECO:0000313" key="7">
    <source>
        <dbReference type="Proteomes" id="UP000694865"/>
    </source>
</evidence>
<dbReference type="InterPro" id="IPR036322">
    <property type="entry name" value="WD40_repeat_dom_sf"/>
</dbReference>
<reference evidence="8" key="1">
    <citation type="submission" date="2025-08" db="UniProtKB">
        <authorList>
            <consortium name="RefSeq"/>
        </authorList>
    </citation>
    <scope>IDENTIFICATION</scope>
    <source>
        <tissue evidence="8">Testes</tissue>
    </source>
</reference>
<feature type="domain" description="EML-like first beta-propeller" evidence="5">
    <location>
        <begin position="455"/>
        <end position="718"/>
    </location>
</feature>
<proteinExistence type="predicted"/>
<feature type="repeat" description="WD" evidence="3">
    <location>
        <begin position="1117"/>
        <end position="1152"/>
    </location>
</feature>
<keyword evidence="7" id="KW-1185">Reference proteome</keyword>
<sequence length="1152" mass="128380">IQYITNEYIYSHKNPHCSFPGLAIRSVMWRGEKILVGTQDSEIFEIFVSEREKPKTIMLGHAEGELWALAVHPKKPIFATGSDDHTVRIWSMSDRVTLSRTTLDENIRSLSFNDDGTQIAAGLSDGSFVVLKTRDLAEIIHIKDRKEVIHEMKYSPCGNYLAVGSNDNFVDIYAVAQRYKKVGQCSGASSFITHIDWSEDSKYLQTNSGAGERLFFRMPAGKHLTSKEEINAIHWSSWTCVLGAEVNGIWPKYTDVNDVNACDANFPGEVVVTGDDFGMVKLFRFPSLKKAAKFRKYIGHSAHVTNVRFSHDKRHVITTGGADHAVFQWKYLPEGVGADDDTVQGTGYVDSNSEESDSDMSDVGEIDSDIERENTINYDRVVYKDDMTAIKAKNKADLKGSGQKRNKAPSEGIKLEFIHGYRGYDCRNNLFYTQNAEVVYHVAAAAIIYDKTKHSQRFYLEHTDDILCLCIHPLKDIVATGQVGRDPTIHVWDVNDLKTLSILKGEHQRGVCAVDFSGDGKKLASVGLDDNHTIVIWDWKKGAKLATTRGHKDKIYVIKWNPHAEDKLVTVGVKHIKFWTVAGGGLTSKRGTFGNVGKLDTMMCATFGKSPEVTYTGGANGAVYIWQDVTLSKTVKAHEGPCFAMHSLDKGFVTGGKDGVVGLWDDSFERCLKTYAIKRTSLAQNTRGLLFKDNPPVRSVILGHGHILVGTQGGDIMEIEKSGPISILTQGHKEGEIWGLATHPTMERCATVSDDCTLRVWDIGKDHRLVGGKILQSAARACGYSPDGKAIAVGFKNGRFCVVNADTFEEIATFQHRKENISDIKFSPDPGKYLAVSSHDNFVDIYNIMNSKRVGTCKGASSYVTHLDWDKRGKLIMLNSGAKEQLFFEAPRGKRQTVRNEEILKMDWDTWTCVLGQTCEGIWPPKSDVTDVNASSLSGDKRILATGDDFGFVKLFEYPVKGKNAKYKKYVGHSAHVTNVRWSLDDSKLISVGGADTSVMVWSHRQAGERNNTRGNSDDSDTDSEEEGGYDSDVQREKAIDYTTKTYATNLRETSGVKPHLQQNTEEDRPAVSRGSSNPPKVKRNETTKRKKGDINVRDFHNFINECICIYAAHKKYVGHSAHVTNVRFTYDDRYLVSAGGDDCCLFVWKTH</sequence>
<evidence type="ECO:0000256" key="2">
    <source>
        <dbReference type="ARBA" id="ARBA00022737"/>
    </source>
</evidence>
<dbReference type="InterPro" id="IPR055442">
    <property type="entry name" value="Beta-prop_EML-like_2nd"/>
</dbReference>
<dbReference type="PANTHER" id="PTHR13720">
    <property type="entry name" value="WD-40 REPEAT PROTEIN"/>
    <property type="match status" value="1"/>
</dbReference>
<feature type="repeat" description="WD" evidence="3">
    <location>
        <begin position="297"/>
        <end position="330"/>
    </location>
</feature>
<dbReference type="InterPro" id="IPR015943">
    <property type="entry name" value="WD40/YVTN_repeat-like_dom_sf"/>
</dbReference>
<dbReference type="Pfam" id="PF23414">
    <property type="entry name" value="Beta-prop_EML_2"/>
    <property type="match status" value="2"/>
</dbReference>
<dbReference type="Pfam" id="PF03451">
    <property type="entry name" value="HELP"/>
    <property type="match status" value="1"/>
</dbReference>
<dbReference type="InterPro" id="IPR005108">
    <property type="entry name" value="HELP"/>
</dbReference>
<dbReference type="RefSeq" id="XP_006814808.1">
    <property type="nucleotide sequence ID" value="XM_006814745.1"/>
</dbReference>
<feature type="region of interest" description="Disordered" evidence="4">
    <location>
        <begin position="1004"/>
        <end position="1036"/>
    </location>
</feature>
<feature type="region of interest" description="Disordered" evidence="4">
    <location>
        <begin position="1051"/>
        <end position="1090"/>
    </location>
</feature>
<keyword evidence="2" id="KW-0677">Repeat</keyword>